<evidence type="ECO:0000313" key="1">
    <source>
        <dbReference type="EMBL" id="KAF1767924.1"/>
    </source>
</evidence>
<name>A0A6A5HMU6_CAERE</name>
<dbReference type="CTD" id="9826717"/>
<proteinExistence type="predicted"/>
<dbReference type="Proteomes" id="UP000483820">
    <property type="component" value="Chromosome II"/>
</dbReference>
<reference evidence="1 2" key="1">
    <citation type="submission" date="2019-12" db="EMBL/GenBank/DDBJ databases">
        <title>Chromosome-level assembly of the Caenorhabditis remanei genome.</title>
        <authorList>
            <person name="Teterina A.A."/>
            <person name="Willis J.H."/>
            <person name="Phillips P.C."/>
        </authorList>
    </citation>
    <scope>NUCLEOTIDE SEQUENCE [LARGE SCALE GENOMIC DNA]</scope>
    <source>
        <strain evidence="1 2">PX506</strain>
        <tissue evidence="1">Whole organism</tissue>
    </source>
</reference>
<dbReference type="Pfam" id="PF12078">
    <property type="entry name" value="DUF3557"/>
    <property type="match status" value="1"/>
</dbReference>
<dbReference type="KEGG" id="crq:GCK72_007884"/>
<protein>
    <recommendedName>
        <fullName evidence="3">DUF38 domain-containing protein</fullName>
    </recommendedName>
</protein>
<accession>A0A6A5HMU6</accession>
<evidence type="ECO:0008006" key="3">
    <source>
        <dbReference type="Google" id="ProtNLM"/>
    </source>
</evidence>
<dbReference type="GeneID" id="9826717"/>
<dbReference type="InterPro" id="IPR021942">
    <property type="entry name" value="DUF3557"/>
</dbReference>
<dbReference type="PANTHER" id="PTHR31379">
    <property type="entry name" value="F-BOX C PROTEIN-RELATED-RELATED"/>
    <property type="match status" value="1"/>
</dbReference>
<dbReference type="EMBL" id="WUAV01000002">
    <property type="protein sequence ID" value="KAF1767924.1"/>
    <property type="molecule type" value="Genomic_DNA"/>
</dbReference>
<evidence type="ECO:0000313" key="2">
    <source>
        <dbReference type="Proteomes" id="UP000483820"/>
    </source>
</evidence>
<comment type="caution">
    <text evidence="1">The sequence shown here is derived from an EMBL/GenBank/DDBJ whole genome shotgun (WGS) entry which is preliminary data.</text>
</comment>
<gene>
    <name evidence="1" type="ORF">GCK72_007884</name>
</gene>
<organism evidence="1 2">
    <name type="scientific">Caenorhabditis remanei</name>
    <name type="common">Caenorhabditis vulgaris</name>
    <dbReference type="NCBI Taxonomy" id="31234"/>
    <lineage>
        <taxon>Eukaryota</taxon>
        <taxon>Metazoa</taxon>
        <taxon>Ecdysozoa</taxon>
        <taxon>Nematoda</taxon>
        <taxon>Chromadorea</taxon>
        <taxon>Rhabditida</taxon>
        <taxon>Rhabditina</taxon>
        <taxon>Rhabditomorpha</taxon>
        <taxon>Rhabditoidea</taxon>
        <taxon>Rhabditidae</taxon>
        <taxon>Peloderinae</taxon>
        <taxon>Caenorhabditis</taxon>
    </lineage>
</organism>
<dbReference type="PANTHER" id="PTHR31379:SF1">
    <property type="entry name" value="F-BOX C PROTEIN-RELATED"/>
    <property type="match status" value="1"/>
</dbReference>
<dbReference type="RefSeq" id="XP_003097527.2">
    <property type="nucleotide sequence ID" value="XM_003097479.2"/>
</dbReference>
<sequence length="336" mass="38967">MVSDFPLSYAFSNLIIPHHYYWRMPIPLTYPGFKCVLEHLDAVKRAHIIGRTPGLQKVDKLIPLCLGNLIIVTDCFYNKLKINKLSIKCEKDEVKLKMNGKRFSCQISESLEDKMKKLINFYICERSKIHVDNLNWNKSLLPDFLPVDSKLRVNSLAANTNQFDTLLPFIDPRSFPLKTMVTFSEPSTYNSYIATSAETLILGSSFNTTITLEELKKLKNKRVVFERVSFSSIDMVSLIEYHIETKKDIRTTFVITAVSTIFINDILREFDEAFGDFRCYLLGVNERFVPGSSRFSIPINNESRIQVYATEDPDKDDRWKIVMKPVSAVYHFKHRY</sequence>
<dbReference type="AlphaFoldDB" id="A0A6A5HMU6"/>